<dbReference type="AlphaFoldDB" id="W6MDT8"/>
<comment type="caution">
    <text evidence="1">The sequence shown here is derived from an EMBL/GenBank/DDBJ whole genome shotgun (WGS) entry which is preliminary data.</text>
</comment>
<dbReference type="EMBL" id="CBTJ020000057">
    <property type="protein sequence ID" value="CDI03438.1"/>
    <property type="molecule type" value="Genomic_DNA"/>
</dbReference>
<evidence type="ECO:0000313" key="2">
    <source>
        <dbReference type="Proteomes" id="UP000035760"/>
    </source>
</evidence>
<dbReference type="GO" id="GO:0004803">
    <property type="term" value="F:transposase activity"/>
    <property type="evidence" value="ECO:0007669"/>
    <property type="project" value="InterPro"/>
</dbReference>
<evidence type="ECO:0008006" key="3">
    <source>
        <dbReference type="Google" id="ProtNLM"/>
    </source>
</evidence>
<reference evidence="1" key="1">
    <citation type="submission" date="2013-07" db="EMBL/GenBank/DDBJ databases">
        <authorList>
            <person name="McIlroy S."/>
        </authorList>
    </citation>
    <scope>NUCLEOTIDE SEQUENCE [LARGE SCALE GENOMIC DNA]</scope>
    <source>
        <strain evidence="1">Run_A_D11</strain>
    </source>
</reference>
<name>W6MDT8_9GAMM</name>
<dbReference type="Gene3D" id="1.10.10.10">
    <property type="entry name" value="Winged helix-like DNA-binding domain superfamily/Winged helix DNA-binding domain"/>
    <property type="match status" value="1"/>
</dbReference>
<proteinExistence type="predicted"/>
<dbReference type="STRING" id="1400863.BN873_490047"/>
<protein>
    <recommendedName>
        <fullName evidence="3">Transposase</fullName>
    </recommendedName>
</protein>
<sequence length="113" mass="12949">MDDEAVWFARRSVGTDGNAPRISSMRSQTEETVVEDVMGKQRQRWTVEEKLGIVLAVLSERPSVAEVARQRGVNENQIYRWKEQFLAAGRQGLRAYPNINILIYLQNDNTIVL</sequence>
<evidence type="ECO:0000313" key="1">
    <source>
        <dbReference type="EMBL" id="CDI03438.1"/>
    </source>
</evidence>
<dbReference type="InterPro" id="IPR010921">
    <property type="entry name" value="Trp_repressor/repl_initiator"/>
</dbReference>
<reference evidence="1" key="2">
    <citation type="submission" date="2014-03" db="EMBL/GenBank/DDBJ databases">
        <title>Candidatus Competibacter-lineage genomes retrieved from metagenomes reveal functional metabolic diversity.</title>
        <authorList>
            <person name="McIlroy S.J."/>
            <person name="Albertsen M."/>
            <person name="Andresen E.K."/>
            <person name="Saunders A.M."/>
            <person name="Kristiansen R."/>
            <person name="Stokholm-Bjerregaard M."/>
            <person name="Nielsen K.L."/>
            <person name="Nielsen P.H."/>
        </authorList>
    </citation>
    <scope>NUCLEOTIDE SEQUENCE</scope>
    <source>
        <strain evidence="1">Run_A_D11</strain>
    </source>
</reference>
<dbReference type="Pfam" id="PF01527">
    <property type="entry name" value="HTH_Tnp_1"/>
    <property type="match status" value="1"/>
</dbReference>
<gene>
    <name evidence="1" type="ORF">BN873_490047</name>
</gene>
<dbReference type="InterPro" id="IPR036388">
    <property type="entry name" value="WH-like_DNA-bd_sf"/>
</dbReference>
<keyword evidence="2" id="KW-1185">Reference proteome</keyword>
<organism evidence="1 2">
    <name type="scientific">Candidatus Competibacter denitrificans Run_A_D11</name>
    <dbReference type="NCBI Taxonomy" id="1400863"/>
    <lineage>
        <taxon>Bacteria</taxon>
        <taxon>Pseudomonadati</taxon>
        <taxon>Pseudomonadota</taxon>
        <taxon>Gammaproteobacteria</taxon>
        <taxon>Candidatus Competibacteraceae</taxon>
        <taxon>Candidatus Competibacter</taxon>
    </lineage>
</organism>
<accession>W6MDT8</accession>
<dbReference type="Proteomes" id="UP000035760">
    <property type="component" value="Unassembled WGS sequence"/>
</dbReference>
<dbReference type="GO" id="GO:0043565">
    <property type="term" value="F:sequence-specific DNA binding"/>
    <property type="evidence" value="ECO:0007669"/>
    <property type="project" value="InterPro"/>
</dbReference>
<dbReference type="GO" id="GO:0006313">
    <property type="term" value="P:DNA transposition"/>
    <property type="evidence" value="ECO:0007669"/>
    <property type="project" value="InterPro"/>
</dbReference>
<dbReference type="InterPro" id="IPR002514">
    <property type="entry name" value="Transposase_8"/>
</dbReference>
<dbReference type="SUPFAM" id="SSF48295">
    <property type="entry name" value="TrpR-like"/>
    <property type="match status" value="1"/>
</dbReference>